<evidence type="ECO:0000313" key="5">
    <source>
        <dbReference type="Proteomes" id="UP001642260"/>
    </source>
</evidence>
<dbReference type="InterPro" id="IPR002130">
    <property type="entry name" value="Cyclophilin-type_PPIase_dom"/>
</dbReference>
<evidence type="ECO:0000259" key="3">
    <source>
        <dbReference type="PROSITE" id="PS50072"/>
    </source>
</evidence>
<dbReference type="PANTHER" id="PTHR11071">
    <property type="entry name" value="PEPTIDYL-PROLYL CIS-TRANS ISOMERASE"/>
    <property type="match status" value="1"/>
</dbReference>
<dbReference type="SUPFAM" id="SSF50891">
    <property type="entry name" value="Cyclophilin-like"/>
    <property type="match status" value="1"/>
</dbReference>
<dbReference type="AlphaFoldDB" id="A0ABC8KHS1"/>
<gene>
    <name evidence="4" type="ORF">ERUC_LOCUS20875</name>
</gene>
<dbReference type="PROSITE" id="PS50072">
    <property type="entry name" value="CSA_PPIASE_2"/>
    <property type="match status" value="1"/>
</dbReference>
<comment type="similarity">
    <text evidence="1 2">Belongs to the cyclophilin-type PPIase family.</text>
</comment>
<feature type="domain" description="PPIase cyclophilin-type" evidence="3">
    <location>
        <begin position="21"/>
        <end position="168"/>
    </location>
</feature>
<dbReference type="Pfam" id="PF00160">
    <property type="entry name" value="Pro_isomerase"/>
    <property type="match status" value="1"/>
</dbReference>
<accession>A0ABC8KHS1</accession>
<evidence type="ECO:0000256" key="2">
    <source>
        <dbReference type="RuleBase" id="RU363019"/>
    </source>
</evidence>
<dbReference type="EMBL" id="CAKOAT010203377">
    <property type="protein sequence ID" value="CAH8355120.1"/>
    <property type="molecule type" value="Genomic_DNA"/>
</dbReference>
<dbReference type="PRINTS" id="PR00153">
    <property type="entry name" value="CSAPPISMRASE"/>
</dbReference>
<evidence type="ECO:0000256" key="1">
    <source>
        <dbReference type="ARBA" id="ARBA00007365"/>
    </source>
</evidence>
<dbReference type="Proteomes" id="UP001642260">
    <property type="component" value="Unassembled WGS sequence"/>
</dbReference>
<keyword evidence="2" id="KW-0697">Rotamase</keyword>
<sequence length="168" mass="18562">MICEEEEKQVTENYEITHRVFLDIDIEGQRLGMIVIGLYGTVVPKIVGIEGKTSTGKPLHYKGKPFHRIVYGFVIQGGDLIHGDGKGSESIYGGTFPEENFKVKHSHAGVVAMANTRPDSNGSQFFITIVKSIWISNISDTFLKYHTVNETQAVRIANFAGTAKTKTT</sequence>
<evidence type="ECO:0000313" key="4">
    <source>
        <dbReference type="EMBL" id="CAH8355120.1"/>
    </source>
</evidence>
<protein>
    <recommendedName>
        <fullName evidence="2">Peptidyl-prolyl cis-trans isomerase</fullName>
        <shortName evidence="2">PPIase</shortName>
        <ecNumber evidence="2">5.2.1.8</ecNumber>
    </recommendedName>
</protein>
<proteinExistence type="inferred from homology"/>
<dbReference type="Gene3D" id="2.40.100.10">
    <property type="entry name" value="Cyclophilin-like"/>
    <property type="match status" value="1"/>
</dbReference>
<comment type="caution">
    <text evidence="4">The sequence shown here is derived from an EMBL/GenBank/DDBJ whole genome shotgun (WGS) entry which is preliminary data.</text>
</comment>
<name>A0ABC8KHS1_ERUVS</name>
<dbReference type="EC" id="5.2.1.8" evidence="2"/>
<keyword evidence="5" id="KW-1185">Reference proteome</keyword>
<dbReference type="InterPro" id="IPR029000">
    <property type="entry name" value="Cyclophilin-like_dom_sf"/>
</dbReference>
<dbReference type="GO" id="GO:0003755">
    <property type="term" value="F:peptidyl-prolyl cis-trans isomerase activity"/>
    <property type="evidence" value="ECO:0007669"/>
    <property type="project" value="UniProtKB-UniRule"/>
</dbReference>
<organism evidence="4 5">
    <name type="scientific">Eruca vesicaria subsp. sativa</name>
    <name type="common">Garden rocket</name>
    <name type="synonym">Eruca sativa</name>
    <dbReference type="NCBI Taxonomy" id="29727"/>
    <lineage>
        <taxon>Eukaryota</taxon>
        <taxon>Viridiplantae</taxon>
        <taxon>Streptophyta</taxon>
        <taxon>Embryophyta</taxon>
        <taxon>Tracheophyta</taxon>
        <taxon>Spermatophyta</taxon>
        <taxon>Magnoliopsida</taxon>
        <taxon>eudicotyledons</taxon>
        <taxon>Gunneridae</taxon>
        <taxon>Pentapetalae</taxon>
        <taxon>rosids</taxon>
        <taxon>malvids</taxon>
        <taxon>Brassicales</taxon>
        <taxon>Brassicaceae</taxon>
        <taxon>Brassiceae</taxon>
        <taxon>Eruca</taxon>
    </lineage>
</organism>
<comment type="catalytic activity">
    <reaction evidence="2">
        <text>[protein]-peptidylproline (omega=180) = [protein]-peptidylproline (omega=0)</text>
        <dbReference type="Rhea" id="RHEA:16237"/>
        <dbReference type="Rhea" id="RHEA-COMP:10747"/>
        <dbReference type="Rhea" id="RHEA-COMP:10748"/>
        <dbReference type="ChEBI" id="CHEBI:83833"/>
        <dbReference type="ChEBI" id="CHEBI:83834"/>
        <dbReference type="EC" id="5.2.1.8"/>
    </reaction>
</comment>
<dbReference type="PANTHER" id="PTHR11071:SF449">
    <property type="entry name" value="PEPTIDYL-PROLYL CIS-TRANS ISOMERASE CYP21-1"/>
    <property type="match status" value="1"/>
</dbReference>
<comment type="function">
    <text evidence="2">PPIases accelerate the folding of proteins. It catalyzes the cis-trans isomerization of proline imidic peptide bonds in oligopeptides.</text>
</comment>
<reference evidence="4 5" key="1">
    <citation type="submission" date="2022-03" db="EMBL/GenBank/DDBJ databases">
        <authorList>
            <person name="Macdonald S."/>
            <person name="Ahmed S."/>
            <person name="Newling K."/>
        </authorList>
    </citation>
    <scope>NUCLEOTIDE SEQUENCE [LARGE SCALE GENOMIC DNA]</scope>
</reference>
<keyword evidence="2" id="KW-0413">Isomerase</keyword>